<gene>
    <name evidence="1" type="ORF">AVJ23_21020</name>
</gene>
<organism evidence="1 2">
    <name type="scientific">Pseudoponticoccus marisrubri</name>
    <dbReference type="NCBI Taxonomy" id="1685382"/>
    <lineage>
        <taxon>Bacteria</taxon>
        <taxon>Pseudomonadati</taxon>
        <taxon>Pseudomonadota</taxon>
        <taxon>Alphaproteobacteria</taxon>
        <taxon>Rhodobacterales</taxon>
        <taxon>Roseobacteraceae</taxon>
        <taxon>Pseudoponticoccus</taxon>
    </lineage>
</organism>
<dbReference type="Proteomes" id="UP000054396">
    <property type="component" value="Unassembled WGS sequence"/>
</dbReference>
<evidence type="ECO:0000313" key="1">
    <source>
        <dbReference type="EMBL" id="KUF08802.1"/>
    </source>
</evidence>
<dbReference type="AlphaFoldDB" id="A0A0W7WE44"/>
<sequence length="91" mass="10044">MPLQSVTIQPTPHGSRLLGEDIHTAFHMDVPLPPFDLHQLIIAAAKSDDLHPRAELMGVIADRTETGVRIRVVANAAHFDIPWPLIVRGIK</sequence>
<accession>A0A0W7WE44</accession>
<reference evidence="1 2" key="1">
    <citation type="submission" date="2015-12" db="EMBL/GenBank/DDBJ databases">
        <authorList>
            <person name="Shamseldin A."/>
            <person name="Moawad H."/>
            <person name="Abd El-Rahim W.M."/>
            <person name="Sadowsky M.J."/>
        </authorList>
    </citation>
    <scope>NUCLEOTIDE SEQUENCE [LARGE SCALE GENOMIC DNA]</scope>
    <source>
        <strain evidence="1 2">SJ5A-1</strain>
    </source>
</reference>
<evidence type="ECO:0000313" key="2">
    <source>
        <dbReference type="Proteomes" id="UP000054396"/>
    </source>
</evidence>
<protein>
    <submittedName>
        <fullName evidence="1">Uncharacterized protein</fullName>
    </submittedName>
</protein>
<comment type="caution">
    <text evidence="1">The sequence shown here is derived from an EMBL/GenBank/DDBJ whole genome shotgun (WGS) entry which is preliminary data.</text>
</comment>
<name>A0A0W7WE44_9RHOB</name>
<proteinExistence type="predicted"/>
<keyword evidence="2" id="KW-1185">Reference proteome</keyword>
<dbReference type="EMBL" id="LPXO01000023">
    <property type="protein sequence ID" value="KUF08802.1"/>
    <property type="molecule type" value="Genomic_DNA"/>
</dbReference>